<reference evidence="9 10" key="1">
    <citation type="journal article" date="2010" name="J. Bacteriol.">
        <title>Biochemical characterization of a novel indole prenyltransferase from Streptomyces sp. SN-593.</title>
        <authorList>
            <person name="Takahashi S."/>
            <person name="Takagi H."/>
            <person name="Toyoda A."/>
            <person name="Uramoto M."/>
            <person name="Nogawa T."/>
            <person name="Ueki M."/>
            <person name="Sakaki Y."/>
            <person name="Osada H."/>
        </authorList>
    </citation>
    <scope>NUCLEOTIDE SEQUENCE [LARGE SCALE GENOMIC DNA]</scope>
    <source>
        <strain evidence="9 10">SN-593</strain>
    </source>
</reference>
<dbReference type="PANTHER" id="PTHR43731">
    <property type="entry name" value="RHOMBOID PROTEASE"/>
    <property type="match status" value="1"/>
</dbReference>
<evidence type="ECO:0000256" key="2">
    <source>
        <dbReference type="ARBA" id="ARBA00009045"/>
    </source>
</evidence>
<evidence type="ECO:0000256" key="5">
    <source>
        <dbReference type="ARBA" id="ARBA00022989"/>
    </source>
</evidence>
<protein>
    <recommendedName>
        <fullName evidence="8">Peptidase S54 rhomboid domain-containing protein</fullName>
    </recommendedName>
</protein>
<dbReference type="GO" id="GO:0016020">
    <property type="term" value="C:membrane"/>
    <property type="evidence" value="ECO:0007669"/>
    <property type="project" value="UniProtKB-SubCell"/>
</dbReference>
<keyword evidence="6 7" id="KW-0472">Membrane</keyword>
<evidence type="ECO:0000256" key="7">
    <source>
        <dbReference type="SAM" id="Phobius"/>
    </source>
</evidence>
<organism evidence="9 10">
    <name type="scientific">Actinacidiphila reveromycinica</name>
    <dbReference type="NCBI Taxonomy" id="659352"/>
    <lineage>
        <taxon>Bacteria</taxon>
        <taxon>Bacillati</taxon>
        <taxon>Actinomycetota</taxon>
        <taxon>Actinomycetes</taxon>
        <taxon>Kitasatosporales</taxon>
        <taxon>Streptomycetaceae</taxon>
        <taxon>Actinacidiphila</taxon>
    </lineage>
</organism>
<dbReference type="GO" id="GO:0004252">
    <property type="term" value="F:serine-type endopeptidase activity"/>
    <property type="evidence" value="ECO:0007669"/>
    <property type="project" value="InterPro"/>
</dbReference>
<evidence type="ECO:0000256" key="6">
    <source>
        <dbReference type="ARBA" id="ARBA00023136"/>
    </source>
</evidence>
<comment type="subcellular location">
    <subcellularLocation>
        <location evidence="1">Membrane</location>
        <topology evidence="1">Multi-pass membrane protein</topology>
    </subcellularLocation>
</comment>
<dbReference type="InterPro" id="IPR022764">
    <property type="entry name" value="Peptidase_S54_rhomboid_dom"/>
</dbReference>
<keyword evidence="5 7" id="KW-1133">Transmembrane helix</keyword>
<evidence type="ECO:0000259" key="8">
    <source>
        <dbReference type="Pfam" id="PF01694"/>
    </source>
</evidence>
<keyword evidence="4" id="KW-0378">Hydrolase</keyword>
<feature type="transmembrane region" description="Helical" evidence="7">
    <location>
        <begin position="220"/>
        <end position="238"/>
    </location>
</feature>
<keyword evidence="10" id="KW-1185">Reference proteome</keyword>
<evidence type="ECO:0000313" key="9">
    <source>
        <dbReference type="EMBL" id="BBA98749.1"/>
    </source>
</evidence>
<feature type="transmembrane region" description="Helical" evidence="7">
    <location>
        <begin position="196"/>
        <end position="213"/>
    </location>
</feature>
<reference evidence="9 10" key="3">
    <citation type="journal article" date="2011" name="Nat. Chem. Biol.">
        <title>Reveromycin A biosynthesis uses RevG and RevJ for stereospecific spiroacetal formation.</title>
        <authorList>
            <person name="Takahashi S."/>
            <person name="Toyoda A."/>
            <person name="Sekiyama Y."/>
            <person name="Takagi H."/>
            <person name="Nogawa T."/>
            <person name="Uramoto M."/>
            <person name="Suzuki R."/>
            <person name="Koshino H."/>
            <person name="Kumano T."/>
            <person name="Panthee S."/>
            <person name="Dairi T."/>
            <person name="Ishikawa J."/>
            <person name="Ikeda H."/>
            <person name="Sakaki Y."/>
            <person name="Osada H."/>
        </authorList>
    </citation>
    <scope>NUCLEOTIDE SEQUENCE [LARGE SCALE GENOMIC DNA]</scope>
    <source>
        <strain evidence="9 10">SN-593</strain>
    </source>
</reference>
<dbReference type="SUPFAM" id="SSF144091">
    <property type="entry name" value="Rhomboid-like"/>
    <property type="match status" value="1"/>
</dbReference>
<comment type="similarity">
    <text evidence="2">Belongs to the peptidase S54 family.</text>
</comment>
<feature type="transmembrane region" description="Helical" evidence="7">
    <location>
        <begin position="269"/>
        <end position="291"/>
    </location>
</feature>
<dbReference type="InterPro" id="IPR035952">
    <property type="entry name" value="Rhomboid-like_sf"/>
</dbReference>
<dbReference type="Proteomes" id="UP000595703">
    <property type="component" value="Chromosome"/>
</dbReference>
<feature type="domain" description="Peptidase S54 rhomboid" evidence="8">
    <location>
        <begin position="128"/>
        <end position="260"/>
    </location>
</feature>
<dbReference type="PANTHER" id="PTHR43731:SF14">
    <property type="entry name" value="PRESENILIN-ASSOCIATED RHOMBOID-LIKE PROTEIN, MITOCHONDRIAL"/>
    <property type="match status" value="1"/>
</dbReference>
<dbReference type="AlphaFoldDB" id="A0A7U3VPL9"/>
<reference evidence="9 10" key="4">
    <citation type="journal article" date="2020" name="Sci. Rep.">
        <title>beta-carboline chemical signals induce reveromycin production through a LuxR family regulator in Streptomyces sp. SN-593.</title>
        <authorList>
            <person name="Panthee S."/>
            <person name="Kito N."/>
            <person name="Hayashi T."/>
            <person name="Shimizu T."/>
            <person name="Ishikawa J."/>
            <person name="Hamamoto H."/>
            <person name="Osada H."/>
            <person name="Takahashi S."/>
        </authorList>
    </citation>
    <scope>NUCLEOTIDE SEQUENCE [LARGE SCALE GENOMIC DNA]</scope>
    <source>
        <strain evidence="9 10">SN-593</strain>
    </source>
</reference>
<evidence type="ECO:0000256" key="4">
    <source>
        <dbReference type="ARBA" id="ARBA00022801"/>
    </source>
</evidence>
<dbReference type="Gene3D" id="1.20.1540.10">
    <property type="entry name" value="Rhomboid-like"/>
    <property type="match status" value="1"/>
</dbReference>
<dbReference type="EMBL" id="AP018365">
    <property type="protein sequence ID" value="BBA98749.1"/>
    <property type="molecule type" value="Genomic_DNA"/>
</dbReference>
<evidence type="ECO:0000313" key="10">
    <source>
        <dbReference type="Proteomes" id="UP000595703"/>
    </source>
</evidence>
<proteinExistence type="inferred from homology"/>
<name>A0A7U3VPL9_9ACTN</name>
<keyword evidence="3 7" id="KW-0812">Transmembrane</keyword>
<accession>A0A7U3VPL9</accession>
<dbReference type="InterPro" id="IPR050925">
    <property type="entry name" value="Rhomboid_protease_S54"/>
</dbReference>
<dbReference type="Pfam" id="PF01694">
    <property type="entry name" value="Rhomboid"/>
    <property type="match status" value="1"/>
</dbReference>
<gene>
    <name evidence="9" type="ORF">RVR_5060</name>
</gene>
<evidence type="ECO:0000256" key="3">
    <source>
        <dbReference type="ARBA" id="ARBA00022692"/>
    </source>
</evidence>
<dbReference type="KEGG" id="arev:RVR_5060"/>
<reference evidence="9 10" key="2">
    <citation type="journal article" date="2011" name="J. Antibiot.">
        <title>Furaquinocins I and J: novel polyketide isoprenoid hybrid compounds from Streptomyces reveromyceticus SN-593.</title>
        <authorList>
            <person name="Panthee S."/>
            <person name="Takahashi S."/>
            <person name="Takagi H."/>
            <person name="Nogawa T."/>
            <person name="Oowada E."/>
            <person name="Uramoto M."/>
            <person name="Osada H."/>
        </authorList>
    </citation>
    <scope>NUCLEOTIDE SEQUENCE [LARGE SCALE GENOMIC DNA]</scope>
    <source>
        <strain evidence="9 10">SN-593</strain>
    </source>
</reference>
<feature type="transmembrane region" description="Helical" evidence="7">
    <location>
        <begin position="244"/>
        <end position="262"/>
    </location>
</feature>
<feature type="transmembrane region" description="Helical" evidence="7">
    <location>
        <begin position="172"/>
        <end position="190"/>
    </location>
</feature>
<evidence type="ECO:0000256" key="1">
    <source>
        <dbReference type="ARBA" id="ARBA00004141"/>
    </source>
</evidence>
<sequence length="295" mass="31540">MGVMDQPVCCYRHPDRETGIRCTRCERPICPACMVSASVGFQCPDCVARADRTSHQVSQPRTVTGRRVGAGDPFLVTKLLIAVNVAVWLVELAVGGGGSGKVAADYGLYAVCLHDQFGHHLCGGAADGQWYRVITSAFLHERTNPLHIGFNMMTLWWIGAPLEQRLGRLHYVALYFVSALGASAAVLLLAPDALTIGASGAIFGLFGATAVYMRRAQYDMRPILILLGLNILFSFTWSGVSWQAHVGGLVAGTLVAIGMLYAPRERRSLVQWGSTAAVLVASLALIGAAVAQVTP</sequence>